<organism evidence="2 3">
    <name type="scientific">Rhizosaccharibacter radicis</name>
    <dbReference type="NCBI Taxonomy" id="2782605"/>
    <lineage>
        <taxon>Bacteria</taxon>
        <taxon>Pseudomonadati</taxon>
        <taxon>Pseudomonadota</taxon>
        <taxon>Alphaproteobacteria</taxon>
        <taxon>Acetobacterales</taxon>
        <taxon>Acetobacteraceae</taxon>
        <taxon>Rhizosaccharibacter</taxon>
    </lineage>
</organism>
<keyword evidence="3" id="KW-1185">Reference proteome</keyword>
<gene>
    <name evidence="2" type="ORF">NFI88_04780</name>
</gene>
<proteinExistence type="predicted"/>
<name>A0ABT1VVF0_9PROT</name>
<comment type="caution">
    <text evidence="2">The sequence shown here is derived from an EMBL/GenBank/DDBJ whole genome shotgun (WGS) entry which is preliminary data.</text>
</comment>
<dbReference type="Pfam" id="PF03167">
    <property type="entry name" value="UDG"/>
    <property type="match status" value="1"/>
</dbReference>
<dbReference type="Gene3D" id="3.40.470.10">
    <property type="entry name" value="Uracil-DNA glycosylase-like domain"/>
    <property type="match status" value="1"/>
</dbReference>
<dbReference type="CDD" id="cd10035">
    <property type="entry name" value="UDG_like"/>
    <property type="match status" value="1"/>
</dbReference>
<protein>
    <submittedName>
        <fullName evidence="2">Uracil-DNA glycosylase</fullName>
    </submittedName>
</protein>
<dbReference type="RefSeq" id="WP_422918904.1">
    <property type="nucleotide sequence ID" value="NZ_JAMZEJ010000003.1"/>
</dbReference>
<dbReference type="InterPro" id="IPR036895">
    <property type="entry name" value="Uracil-DNA_glycosylase-like_sf"/>
</dbReference>
<reference evidence="2 3" key="1">
    <citation type="submission" date="2022-06" db="EMBL/GenBank/DDBJ databases">
        <title>Rhizosaccharibacter gen. nov. sp. nov. KSS12, endophytic bacteria isolated from sugarcane.</title>
        <authorList>
            <person name="Pitiwittayakul N."/>
        </authorList>
    </citation>
    <scope>NUCLEOTIDE SEQUENCE [LARGE SCALE GENOMIC DNA]</scope>
    <source>
        <strain evidence="2 3">KSS12</strain>
    </source>
</reference>
<accession>A0ABT1VVF0</accession>
<dbReference type="Proteomes" id="UP001524547">
    <property type="component" value="Unassembled WGS sequence"/>
</dbReference>
<dbReference type="EMBL" id="JAMZEJ010000003">
    <property type="protein sequence ID" value="MCQ8240155.1"/>
    <property type="molecule type" value="Genomic_DNA"/>
</dbReference>
<dbReference type="SUPFAM" id="SSF52141">
    <property type="entry name" value="Uracil-DNA glycosylase-like"/>
    <property type="match status" value="1"/>
</dbReference>
<evidence type="ECO:0000313" key="2">
    <source>
        <dbReference type="EMBL" id="MCQ8240155.1"/>
    </source>
</evidence>
<sequence>MSRRPGDATRLDGVEIARRRALLLRPGMRPLAIFAEKLRREHGVAVPDADPLDGGTEARVLVLLERPGLAAEAPGFMSRDNATPTARNLRRFCEAAELHREDSLIWNVVPWAGSDARGRNRAPRPDELRRGLAALESLLTLLPELSVAVLAGSTAGRAAPMLGALRPKLRLFAMPHPSPTIVCTDPAIRTRILCALAQAATALGPKLQPWETAA</sequence>
<dbReference type="InterPro" id="IPR005122">
    <property type="entry name" value="Uracil-DNA_glycosylase-like"/>
</dbReference>
<evidence type="ECO:0000313" key="3">
    <source>
        <dbReference type="Proteomes" id="UP001524547"/>
    </source>
</evidence>
<evidence type="ECO:0000259" key="1">
    <source>
        <dbReference type="Pfam" id="PF03167"/>
    </source>
</evidence>
<feature type="domain" description="Uracil-DNA glycosylase-like" evidence="1">
    <location>
        <begin position="55"/>
        <end position="184"/>
    </location>
</feature>